<accession>A0A0F8WSG5</accession>
<keyword evidence="1" id="KW-1133">Transmembrane helix</keyword>
<sequence>MNKIIILMLAILIVPIVNSLQQCDSPIEPSDLPCEVVSTYLFDDGCAANEVKIFNSTPTLLQTKTWDVWGVGGRCNVTFGEVANTSRRDSYSLNSSDGSTATIIVGGVKMEFLRLTIFGILFFISLVLIGFMHK</sequence>
<name>A0A0F8WSG5_9ZZZZ</name>
<keyword evidence="1" id="KW-0812">Transmembrane</keyword>
<organism evidence="2">
    <name type="scientific">marine sediment metagenome</name>
    <dbReference type="NCBI Taxonomy" id="412755"/>
    <lineage>
        <taxon>unclassified sequences</taxon>
        <taxon>metagenomes</taxon>
        <taxon>ecological metagenomes</taxon>
    </lineage>
</organism>
<gene>
    <name evidence="2" type="ORF">LCGC14_3116440</name>
</gene>
<feature type="transmembrane region" description="Helical" evidence="1">
    <location>
        <begin position="112"/>
        <end position="132"/>
    </location>
</feature>
<evidence type="ECO:0000256" key="1">
    <source>
        <dbReference type="SAM" id="Phobius"/>
    </source>
</evidence>
<dbReference type="EMBL" id="LAZR01067583">
    <property type="protein sequence ID" value="KKK51290.1"/>
    <property type="molecule type" value="Genomic_DNA"/>
</dbReference>
<proteinExistence type="predicted"/>
<dbReference type="AlphaFoldDB" id="A0A0F8WSG5"/>
<protein>
    <submittedName>
        <fullName evidence="2">Uncharacterized protein</fullName>
    </submittedName>
</protein>
<feature type="non-terminal residue" evidence="2">
    <location>
        <position position="134"/>
    </location>
</feature>
<evidence type="ECO:0000313" key="2">
    <source>
        <dbReference type="EMBL" id="KKK51290.1"/>
    </source>
</evidence>
<reference evidence="2" key="1">
    <citation type="journal article" date="2015" name="Nature">
        <title>Complex archaea that bridge the gap between prokaryotes and eukaryotes.</title>
        <authorList>
            <person name="Spang A."/>
            <person name="Saw J.H."/>
            <person name="Jorgensen S.L."/>
            <person name="Zaremba-Niedzwiedzka K."/>
            <person name="Martijn J."/>
            <person name="Lind A.E."/>
            <person name="van Eijk R."/>
            <person name="Schleper C."/>
            <person name="Guy L."/>
            <person name="Ettema T.J."/>
        </authorList>
    </citation>
    <scope>NUCLEOTIDE SEQUENCE</scope>
</reference>
<keyword evidence="1" id="KW-0472">Membrane</keyword>
<comment type="caution">
    <text evidence="2">The sequence shown here is derived from an EMBL/GenBank/DDBJ whole genome shotgun (WGS) entry which is preliminary data.</text>
</comment>